<comment type="caution">
    <text evidence="1">The sequence shown here is derived from an EMBL/GenBank/DDBJ whole genome shotgun (WGS) entry which is preliminary data.</text>
</comment>
<protein>
    <submittedName>
        <fullName evidence="1">Uncharacterized protein</fullName>
    </submittedName>
</protein>
<organism evidence="1 2">
    <name type="scientific">Lucilia cuprina</name>
    <name type="common">Green bottle fly</name>
    <name type="synonym">Australian sheep blowfly</name>
    <dbReference type="NCBI Taxonomy" id="7375"/>
    <lineage>
        <taxon>Eukaryota</taxon>
        <taxon>Metazoa</taxon>
        <taxon>Ecdysozoa</taxon>
        <taxon>Arthropoda</taxon>
        <taxon>Hexapoda</taxon>
        <taxon>Insecta</taxon>
        <taxon>Pterygota</taxon>
        <taxon>Neoptera</taxon>
        <taxon>Endopterygota</taxon>
        <taxon>Diptera</taxon>
        <taxon>Brachycera</taxon>
        <taxon>Muscomorpha</taxon>
        <taxon>Oestroidea</taxon>
        <taxon>Calliphoridae</taxon>
        <taxon>Luciliinae</taxon>
        <taxon>Lucilia</taxon>
    </lineage>
</organism>
<sequence>MPPNQPTAFRSVISIGDDSGCNISAIASFSVNVVSDDGVGILFTILVSRLVSETSSLDKVSSDVDNLFLFDFELKSSYCLQGAPTVDTQKTTSTHSSSQSENYDRNLALEYRTLFKCKISKIRLLKRSYGRYDHLWTDLNPFTANQKVQVKILKRVLS</sequence>
<dbReference type="AlphaFoldDB" id="A0A0L0CBI3"/>
<dbReference type="EMBL" id="JRES01000651">
    <property type="protein sequence ID" value="KNC29592.1"/>
    <property type="molecule type" value="Genomic_DNA"/>
</dbReference>
<evidence type="ECO:0000313" key="1">
    <source>
        <dbReference type="EMBL" id="KNC29592.1"/>
    </source>
</evidence>
<dbReference type="Proteomes" id="UP000037069">
    <property type="component" value="Unassembled WGS sequence"/>
</dbReference>
<accession>A0A0L0CBI3</accession>
<evidence type="ECO:0000313" key="2">
    <source>
        <dbReference type="Proteomes" id="UP000037069"/>
    </source>
</evidence>
<keyword evidence="2" id="KW-1185">Reference proteome</keyword>
<name>A0A0L0CBI3_LUCCU</name>
<reference evidence="1 2" key="1">
    <citation type="journal article" date="2015" name="Nat. Commun.">
        <title>Lucilia cuprina genome unlocks parasitic fly biology to underpin future interventions.</title>
        <authorList>
            <person name="Anstead C.A."/>
            <person name="Korhonen P.K."/>
            <person name="Young N.D."/>
            <person name="Hall R.S."/>
            <person name="Jex A.R."/>
            <person name="Murali S.C."/>
            <person name="Hughes D.S."/>
            <person name="Lee S.F."/>
            <person name="Perry T."/>
            <person name="Stroehlein A.J."/>
            <person name="Ansell B.R."/>
            <person name="Breugelmans B."/>
            <person name="Hofmann A."/>
            <person name="Qu J."/>
            <person name="Dugan S."/>
            <person name="Lee S.L."/>
            <person name="Chao H."/>
            <person name="Dinh H."/>
            <person name="Han Y."/>
            <person name="Doddapaneni H.V."/>
            <person name="Worley K.C."/>
            <person name="Muzny D.M."/>
            <person name="Ioannidis P."/>
            <person name="Waterhouse R.M."/>
            <person name="Zdobnov E.M."/>
            <person name="James P.J."/>
            <person name="Bagnall N.H."/>
            <person name="Kotze A.C."/>
            <person name="Gibbs R.A."/>
            <person name="Richards S."/>
            <person name="Batterham P."/>
            <person name="Gasser R.B."/>
        </authorList>
    </citation>
    <scope>NUCLEOTIDE SEQUENCE [LARGE SCALE GENOMIC DNA]</scope>
    <source>
        <strain evidence="1 2">LS</strain>
        <tissue evidence="1">Full body</tissue>
    </source>
</reference>
<gene>
    <name evidence="1" type="ORF">FF38_07472</name>
</gene>
<proteinExistence type="predicted"/>